<dbReference type="Proteomes" id="UP000079169">
    <property type="component" value="Unplaced"/>
</dbReference>
<comment type="cofactor">
    <cofactor evidence="1">
        <name>Mg(2+)</name>
        <dbReference type="ChEBI" id="CHEBI:18420"/>
    </cofactor>
</comment>
<dbReference type="GeneID" id="103518969"/>
<feature type="binding site" evidence="6">
    <location>
        <position position="124"/>
    </location>
    <ligand>
        <name>ATP</name>
        <dbReference type="ChEBI" id="CHEBI:30616"/>
    </ligand>
</feature>
<feature type="binding site" evidence="6">
    <location>
        <position position="31"/>
    </location>
    <ligand>
        <name>ATP</name>
        <dbReference type="ChEBI" id="CHEBI:30616"/>
    </ligand>
</feature>
<proteinExistence type="inferred from homology"/>
<feature type="chain" id="PRO_5017980605" description="nucleoside-diphosphate kinase" evidence="8">
    <location>
        <begin position="20"/>
        <end position="174"/>
    </location>
</feature>
<dbReference type="Pfam" id="PF00334">
    <property type="entry name" value="NDK"/>
    <property type="match status" value="1"/>
</dbReference>
<evidence type="ECO:0000313" key="10">
    <source>
        <dbReference type="Proteomes" id="UP000079169"/>
    </source>
</evidence>
<organism evidence="10 11">
    <name type="scientific">Diaphorina citri</name>
    <name type="common">Asian citrus psyllid</name>
    <dbReference type="NCBI Taxonomy" id="121845"/>
    <lineage>
        <taxon>Eukaryota</taxon>
        <taxon>Metazoa</taxon>
        <taxon>Ecdysozoa</taxon>
        <taxon>Arthropoda</taxon>
        <taxon>Hexapoda</taxon>
        <taxon>Insecta</taxon>
        <taxon>Pterygota</taxon>
        <taxon>Neoptera</taxon>
        <taxon>Paraneoptera</taxon>
        <taxon>Hemiptera</taxon>
        <taxon>Sternorrhyncha</taxon>
        <taxon>Psylloidea</taxon>
        <taxon>Psyllidae</taxon>
        <taxon>Diaphorininae</taxon>
        <taxon>Diaphorina</taxon>
    </lineage>
</organism>
<dbReference type="PANTHER" id="PTHR11349">
    <property type="entry name" value="NUCLEOSIDE DIPHOSPHATE KINASE"/>
    <property type="match status" value="1"/>
</dbReference>
<comment type="similarity">
    <text evidence="2 6 7">Belongs to the NDK family.</text>
</comment>
<dbReference type="GO" id="GO:0006241">
    <property type="term" value="P:CTP biosynthetic process"/>
    <property type="evidence" value="ECO:0007669"/>
    <property type="project" value="InterPro"/>
</dbReference>
<gene>
    <name evidence="11" type="primary">LOC103518969</name>
</gene>
<dbReference type="NCBIfam" id="NF001908">
    <property type="entry name" value="PRK00668.1"/>
    <property type="match status" value="1"/>
</dbReference>
<protein>
    <recommendedName>
        <fullName evidence="3">nucleoside-diphosphate kinase</fullName>
        <ecNumber evidence="3">2.7.4.6</ecNumber>
    </recommendedName>
</protein>
<dbReference type="GO" id="GO:0006228">
    <property type="term" value="P:UTP biosynthetic process"/>
    <property type="evidence" value="ECO:0007669"/>
    <property type="project" value="InterPro"/>
</dbReference>
<feature type="binding site" evidence="6">
    <location>
        <position position="79"/>
    </location>
    <ligand>
        <name>ATP</name>
        <dbReference type="ChEBI" id="CHEBI:30616"/>
    </ligand>
</feature>
<dbReference type="GO" id="GO:0004550">
    <property type="term" value="F:nucleoside diphosphate kinase activity"/>
    <property type="evidence" value="ECO:0007669"/>
    <property type="project" value="UniProtKB-EC"/>
</dbReference>
<feature type="binding site" evidence="6">
    <location>
        <position position="134"/>
    </location>
    <ligand>
        <name>ATP</name>
        <dbReference type="ChEBI" id="CHEBI:30616"/>
    </ligand>
</feature>
<sequence length="174" mass="19578">MDSKLLVCFLLQCALYATASPNKERTFIMIKPDGVQRGLVGKIVQRFEEKGFKLIAMKFVQADDKLLRTHYAALKDKPFFESLIKYMSSGPVVPMVWEGLNVIKVGRSMLGATNPADCIPGTIRGDLCVQTGRNIIHGSDSGDSAQKEIGLWFTPSELHDYTHHSEKWIYEKKK</sequence>
<feature type="domain" description="Nucleoside diphosphate kinase-like" evidence="9">
    <location>
        <begin position="23"/>
        <end position="160"/>
    </location>
</feature>
<dbReference type="SMART" id="SM00562">
    <property type="entry name" value="NDK"/>
    <property type="match status" value="1"/>
</dbReference>
<feature type="signal peptide" evidence="8">
    <location>
        <begin position="1"/>
        <end position="19"/>
    </location>
</feature>
<dbReference type="STRING" id="121845.A0A3Q0JDA6"/>
<dbReference type="PROSITE" id="PS51374">
    <property type="entry name" value="NDPK_LIKE"/>
    <property type="match status" value="1"/>
</dbReference>
<feature type="binding site" evidence="6">
    <location>
        <position position="113"/>
    </location>
    <ligand>
        <name>ATP</name>
        <dbReference type="ChEBI" id="CHEBI:30616"/>
    </ligand>
</feature>
<evidence type="ECO:0000256" key="5">
    <source>
        <dbReference type="ARBA" id="ARBA00022777"/>
    </source>
</evidence>
<feature type="binding site" evidence="6">
    <location>
        <position position="107"/>
    </location>
    <ligand>
        <name>ATP</name>
        <dbReference type="ChEBI" id="CHEBI:30616"/>
    </ligand>
</feature>
<dbReference type="PRINTS" id="PR01243">
    <property type="entry name" value="NUCDPKINASE"/>
</dbReference>
<evidence type="ECO:0000256" key="7">
    <source>
        <dbReference type="RuleBase" id="RU004011"/>
    </source>
</evidence>
<keyword evidence="5" id="KW-0418">Kinase</keyword>
<keyword evidence="10" id="KW-1185">Reference proteome</keyword>
<feature type="active site" description="Pros-phosphohistidine intermediate" evidence="6">
    <location>
        <position position="137"/>
    </location>
</feature>
<evidence type="ECO:0000313" key="11">
    <source>
        <dbReference type="RefSeq" id="XP_026686414.1"/>
    </source>
</evidence>
<name>A0A3Q0JDA6_DIACI</name>
<dbReference type="HAMAP" id="MF_00451">
    <property type="entry name" value="NDP_kinase"/>
    <property type="match status" value="1"/>
</dbReference>
<dbReference type="InterPro" id="IPR001564">
    <property type="entry name" value="Nucleoside_diP_kinase"/>
</dbReference>
<dbReference type="Gene3D" id="3.30.70.141">
    <property type="entry name" value="Nucleoside diphosphate kinase-like domain"/>
    <property type="match status" value="1"/>
</dbReference>
<keyword evidence="4" id="KW-0808">Transferase</keyword>
<evidence type="ECO:0000256" key="8">
    <source>
        <dbReference type="SAM" id="SignalP"/>
    </source>
</evidence>
<dbReference type="EC" id="2.7.4.6" evidence="3"/>
<dbReference type="AlphaFoldDB" id="A0A3Q0JDA6"/>
<accession>A0A3Q0JDA6</accession>
<evidence type="ECO:0000256" key="3">
    <source>
        <dbReference type="ARBA" id="ARBA00012966"/>
    </source>
</evidence>
<dbReference type="FunFam" id="3.30.70.141:FF:000002">
    <property type="entry name" value="Nucleoside diphosphate kinase"/>
    <property type="match status" value="1"/>
</dbReference>
<evidence type="ECO:0000256" key="4">
    <source>
        <dbReference type="ARBA" id="ARBA00022679"/>
    </source>
</evidence>
<dbReference type="GO" id="GO:0006183">
    <property type="term" value="P:GTP biosynthetic process"/>
    <property type="evidence" value="ECO:0007669"/>
    <property type="project" value="InterPro"/>
</dbReference>
<dbReference type="KEGG" id="dci:103518969"/>
<evidence type="ECO:0000256" key="6">
    <source>
        <dbReference type="PROSITE-ProRule" id="PRU00706"/>
    </source>
</evidence>
<dbReference type="InterPro" id="IPR036850">
    <property type="entry name" value="NDK-like_dom_sf"/>
</dbReference>
<dbReference type="SUPFAM" id="SSF54919">
    <property type="entry name" value="Nucleoside diphosphate kinase, NDK"/>
    <property type="match status" value="1"/>
</dbReference>
<dbReference type="RefSeq" id="XP_026686414.1">
    <property type="nucleotide sequence ID" value="XM_026830613.1"/>
</dbReference>
<evidence type="ECO:0000256" key="1">
    <source>
        <dbReference type="ARBA" id="ARBA00001946"/>
    </source>
</evidence>
<keyword evidence="8" id="KW-0732">Signal</keyword>
<dbReference type="PaxDb" id="121845-A0A3Q0JDA6"/>
<dbReference type="CDD" id="cd04413">
    <property type="entry name" value="NDPk_I"/>
    <property type="match status" value="1"/>
</dbReference>
<evidence type="ECO:0000259" key="9">
    <source>
        <dbReference type="SMART" id="SM00562"/>
    </source>
</evidence>
<evidence type="ECO:0000256" key="2">
    <source>
        <dbReference type="ARBA" id="ARBA00008142"/>
    </source>
</evidence>
<dbReference type="InterPro" id="IPR034907">
    <property type="entry name" value="NDK-like_dom"/>
</dbReference>
<reference evidence="11" key="1">
    <citation type="submission" date="2025-08" db="UniProtKB">
        <authorList>
            <consortium name="RefSeq"/>
        </authorList>
    </citation>
    <scope>IDENTIFICATION</scope>
</reference>